<dbReference type="GO" id="GO:0006313">
    <property type="term" value="P:DNA transposition"/>
    <property type="evidence" value="ECO:0007669"/>
    <property type="project" value="InterPro"/>
</dbReference>
<feature type="domain" description="Transposase IS200-like" evidence="1">
    <location>
        <begin position="1"/>
        <end position="122"/>
    </location>
</feature>
<protein>
    <recommendedName>
        <fullName evidence="1">Transposase IS200-like domain-containing protein</fullName>
    </recommendedName>
</protein>
<dbReference type="InterPro" id="IPR002686">
    <property type="entry name" value="Transposase_17"/>
</dbReference>
<dbReference type="EMBL" id="PETM01000009">
    <property type="protein sequence ID" value="PIV62923.1"/>
    <property type="molecule type" value="Genomic_DNA"/>
</dbReference>
<dbReference type="PANTHER" id="PTHR36966:SF1">
    <property type="entry name" value="REP-ASSOCIATED TYROSINE TRANSPOSASE"/>
    <property type="match status" value="1"/>
</dbReference>
<organism evidence="2 3">
    <name type="scientific">Candidatus Roizmanbacteria bacterium CG01_land_8_20_14_3_00_33_9</name>
    <dbReference type="NCBI Taxonomy" id="1974843"/>
    <lineage>
        <taxon>Bacteria</taxon>
        <taxon>Candidatus Roizmaniibacteriota</taxon>
    </lineage>
</organism>
<evidence type="ECO:0000313" key="3">
    <source>
        <dbReference type="Proteomes" id="UP000230116"/>
    </source>
</evidence>
<dbReference type="GO" id="GO:0004803">
    <property type="term" value="F:transposase activity"/>
    <property type="evidence" value="ECO:0007669"/>
    <property type="project" value="InterPro"/>
</dbReference>
<name>A0A2M7E5D4_9BACT</name>
<reference evidence="3" key="1">
    <citation type="submission" date="2017-09" db="EMBL/GenBank/DDBJ databases">
        <title>Depth-based differentiation of microbial function through sediment-hosted aquifers and enrichment of novel symbionts in the deep terrestrial subsurface.</title>
        <authorList>
            <person name="Probst A.J."/>
            <person name="Ladd B."/>
            <person name="Jarett J.K."/>
            <person name="Geller-Mcgrath D.E."/>
            <person name="Sieber C.M.K."/>
            <person name="Emerson J.B."/>
            <person name="Anantharaman K."/>
            <person name="Thomas B.C."/>
            <person name="Malmstrom R."/>
            <person name="Stieglmeier M."/>
            <person name="Klingl A."/>
            <person name="Woyke T."/>
            <person name="Ryan C.M."/>
            <person name="Banfield J.F."/>
        </authorList>
    </citation>
    <scope>NUCLEOTIDE SEQUENCE [LARGE SCALE GENOMIC DNA]</scope>
</reference>
<dbReference type="AlphaFoldDB" id="A0A2M7E5D4"/>
<dbReference type="Proteomes" id="UP000230116">
    <property type="component" value="Unassembled WGS sequence"/>
</dbReference>
<evidence type="ECO:0000313" key="2">
    <source>
        <dbReference type="EMBL" id="PIV62923.1"/>
    </source>
</evidence>
<proteinExistence type="predicted"/>
<dbReference type="SUPFAM" id="SSF143422">
    <property type="entry name" value="Transposase IS200-like"/>
    <property type="match status" value="1"/>
</dbReference>
<dbReference type="PANTHER" id="PTHR36966">
    <property type="entry name" value="REP-ASSOCIATED TYROSINE TRANSPOSASE"/>
    <property type="match status" value="1"/>
</dbReference>
<dbReference type="SMART" id="SM01321">
    <property type="entry name" value="Y1_Tnp"/>
    <property type="match status" value="1"/>
</dbReference>
<dbReference type="InterPro" id="IPR052715">
    <property type="entry name" value="RAYT_transposase"/>
</dbReference>
<dbReference type="InterPro" id="IPR036515">
    <property type="entry name" value="Transposase_17_sf"/>
</dbReference>
<comment type="caution">
    <text evidence="2">The sequence shown here is derived from an EMBL/GenBank/DDBJ whole genome shotgun (WGS) entry which is preliminary data.</text>
</comment>
<dbReference type="GO" id="GO:0043565">
    <property type="term" value="F:sequence-specific DNA binding"/>
    <property type="evidence" value="ECO:0007669"/>
    <property type="project" value="TreeGrafter"/>
</dbReference>
<accession>A0A2M7E5D4</accession>
<gene>
    <name evidence="2" type="ORF">COS12_00570</name>
</gene>
<evidence type="ECO:0000259" key="1">
    <source>
        <dbReference type="SMART" id="SM01321"/>
    </source>
</evidence>
<sequence length="132" mass="15738">MLGEIERDELILNQYGKIVKNYWLEIPNHYKNVQLDEFIIMPNYIHGIITINNNVGTEQCSVPTMKHYGLLSKIIKSFKEMSVKSIKKGFNKHDFAWQRSFYDSVIRTEESLIKIRRYIIDNPKTWDLDRNN</sequence>
<dbReference type="Pfam" id="PF01797">
    <property type="entry name" value="Y1_Tnp"/>
    <property type="match status" value="1"/>
</dbReference>
<dbReference type="Gene3D" id="3.30.70.1290">
    <property type="entry name" value="Transposase IS200-like"/>
    <property type="match status" value="1"/>
</dbReference>